<gene>
    <name evidence="10" type="ORF">HNQ41_001385</name>
</gene>
<evidence type="ECO:0000256" key="5">
    <source>
        <dbReference type="ARBA" id="ARBA00023163"/>
    </source>
</evidence>
<dbReference type="GO" id="GO:0005829">
    <property type="term" value="C:cytosol"/>
    <property type="evidence" value="ECO:0007669"/>
    <property type="project" value="TreeGrafter"/>
</dbReference>
<dbReference type="Gene3D" id="1.10.10.200">
    <property type="match status" value="1"/>
</dbReference>
<feature type="region of interest" description="Disordered" evidence="7">
    <location>
        <begin position="1"/>
        <end position="21"/>
    </location>
</feature>
<evidence type="ECO:0000256" key="1">
    <source>
        <dbReference type="ARBA" id="ARBA00008724"/>
    </source>
</evidence>
<evidence type="ECO:0000256" key="2">
    <source>
        <dbReference type="ARBA" id="ARBA00022490"/>
    </source>
</evidence>
<dbReference type="SUPFAM" id="SSF75625">
    <property type="entry name" value="YebC-like"/>
    <property type="match status" value="1"/>
</dbReference>
<evidence type="ECO:0000256" key="3">
    <source>
        <dbReference type="ARBA" id="ARBA00023015"/>
    </source>
</evidence>
<comment type="caution">
    <text evidence="10">The sequence shown here is derived from an EMBL/GenBank/DDBJ whole genome shotgun (WGS) entry which is preliminary data.</text>
</comment>
<feature type="domain" description="TACO1/YebC-like N-terminal" evidence="9">
    <location>
        <begin position="5"/>
        <end position="75"/>
    </location>
</feature>
<organism evidence="10 11">
    <name type="scientific">Texcoconibacillus texcoconensis</name>
    <dbReference type="NCBI Taxonomy" id="1095777"/>
    <lineage>
        <taxon>Bacteria</taxon>
        <taxon>Bacillati</taxon>
        <taxon>Bacillota</taxon>
        <taxon>Bacilli</taxon>
        <taxon>Bacillales</taxon>
        <taxon>Bacillaceae</taxon>
        <taxon>Texcoconibacillus</taxon>
    </lineage>
</organism>
<reference evidence="10 11" key="1">
    <citation type="submission" date="2020-08" db="EMBL/GenBank/DDBJ databases">
        <title>Genomic Encyclopedia of Type Strains, Phase IV (KMG-IV): sequencing the most valuable type-strain genomes for metagenomic binning, comparative biology and taxonomic classification.</title>
        <authorList>
            <person name="Goeker M."/>
        </authorList>
    </citation>
    <scope>NUCLEOTIDE SEQUENCE [LARGE SCALE GENOMIC DNA]</scope>
    <source>
        <strain evidence="10 11">DSM 24696</strain>
    </source>
</reference>
<evidence type="ECO:0000259" key="8">
    <source>
        <dbReference type="Pfam" id="PF01709"/>
    </source>
</evidence>
<dbReference type="HAMAP" id="MF_00693">
    <property type="entry name" value="Transcrip_reg_TACO1"/>
    <property type="match status" value="1"/>
</dbReference>
<proteinExistence type="inferred from homology"/>
<evidence type="ECO:0000256" key="7">
    <source>
        <dbReference type="SAM" id="MobiDB-lite"/>
    </source>
</evidence>
<keyword evidence="2 6" id="KW-0963">Cytoplasm</keyword>
<evidence type="ECO:0000313" key="11">
    <source>
        <dbReference type="Proteomes" id="UP000551878"/>
    </source>
</evidence>
<dbReference type="GO" id="GO:0003677">
    <property type="term" value="F:DNA binding"/>
    <property type="evidence" value="ECO:0007669"/>
    <property type="project" value="UniProtKB-UniRule"/>
</dbReference>
<keyword evidence="5 6" id="KW-0804">Transcription</keyword>
<sequence length="244" mass="27271">MAGHSKWSNIKRRKEAQDKKRGKIFTKISKEIFAAVRNGGDDPSTNNRLRMAINKAKASNMPNDNIERTIKKATGDAGAVQYEEVIYEGYAPHGVAVYVHALTENRNRTAAEVRHAFNKHGGNLGEDGCVSFMFQRVGLLTMELTENDSFDEEAFMLEAIDAGADDVETENEFVFIHTAPEHFEEVKQGLEGQGYQFTTAEVTMVPDTNIPVSDEQAEEIEELLDVLEDNDDVQNVYHNLQTSA</sequence>
<dbReference type="Gene3D" id="3.30.70.980">
    <property type="match status" value="2"/>
</dbReference>
<keyword evidence="3 6" id="KW-0805">Transcription regulation</keyword>
<dbReference type="GO" id="GO:0006355">
    <property type="term" value="P:regulation of DNA-templated transcription"/>
    <property type="evidence" value="ECO:0007669"/>
    <property type="project" value="UniProtKB-UniRule"/>
</dbReference>
<keyword evidence="11" id="KW-1185">Reference proteome</keyword>
<protein>
    <recommendedName>
        <fullName evidence="6">Probable transcriptional regulatory protein HNQ41_001385</fullName>
    </recommendedName>
</protein>
<dbReference type="InterPro" id="IPR048300">
    <property type="entry name" value="TACO1_YebC-like_2nd/3rd_dom"/>
</dbReference>
<evidence type="ECO:0000313" key="10">
    <source>
        <dbReference type="EMBL" id="MBB5173216.1"/>
    </source>
</evidence>
<feature type="compositionally biased region" description="Basic residues" evidence="7">
    <location>
        <begin position="9"/>
        <end position="21"/>
    </location>
</feature>
<dbReference type="InterPro" id="IPR049083">
    <property type="entry name" value="TACO1_YebC_N"/>
</dbReference>
<comment type="subcellular location">
    <subcellularLocation>
        <location evidence="6">Cytoplasm</location>
    </subcellularLocation>
</comment>
<dbReference type="AlphaFoldDB" id="A0A840QP87"/>
<dbReference type="InterPro" id="IPR002876">
    <property type="entry name" value="Transcrip_reg_TACO1-like"/>
</dbReference>
<dbReference type="Pfam" id="PF01709">
    <property type="entry name" value="Transcrip_reg"/>
    <property type="match status" value="1"/>
</dbReference>
<evidence type="ECO:0000256" key="4">
    <source>
        <dbReference type="ARBA" id="ARBA00023125"/>
    </source>
</evidence>
<accession>A0A840QP87</accession>
<dbReference type="NCBIfam" id="NF001030">
    <property type="entry name" value="PRK00110.1"/>
    <property type="match status" value="1"/>
</dbReference>
<dbReference type="EMBL" id="JACHHB010000005">
    <property type="protein sequence ID" value="MBB5173216.1"/>
    <property type="molecule type" value="Genomic_DNA"/>
</dbReference>
<dbReference type="Proteomes" id="UP000551878">
    <property type="component" value="Unassembled WGS sequence"/>
</dbReference>
<dbReference type="InterPro" id="IPR017856">
    <property type="entry name" value="Integrase-like_N"/>
</dbReference>
<dbReference type="InterPro" id="IPR029072">
    <property type="entry name" value="YebC-like"/>
</dbReference>
<dbReference type="PANTHER" id="PTHR12532">
    <property type="entry name" value="TRANSLATIONAL ACTIVATOR OF CYTOCHROME C OXIDASE 1"/>
    <property type="match status" value="1"/>
</dbReference>
<name>A0A840QP87_9BACI</name>
<feature type="domain" description="TACO1/YebC-like second and third" evidence="8">
    <location>
        <begin position="82"/>
        <end position="240"/>
    </location>
</feature>
<keyword evidence="4 6" id="KW-0238">DNA-binding</keyword>
<dbReference type="PANTHER" id="PTHR12532:SF6">
    <property type="entry name" value="TRANSCRIPTIONAL REGULATORY PROTEIN YEBC-RELATED"/>
    <property type="match status" value="1"/>
</dbReference>
<evidence type="ECO:0000256" key="6">
    <source>
        <dbReference type="HAMAP-Rule" id="MF_00693"/>
    </source>
</evidence>
<comment type="similarity">
    <text evidence="1 6">Belongs to the TACO1 family.</text>
</comment>
<dbReference type="FunFam" id="1.10.10.200:FF:000002">
    <property type="entry name" value="Probable transcriptional regulatory protein CLM62_37755"/>
    <property type="match status" value="1"/>
</dbReference>
<dbReference type="NCBIfam" id="TIGR01033">
    <property type="entry name" value="YebC/PmpR family DNA-binding transcriptional regulator"/>
    <property type="match status" value="1"/>
</dbReference>
<dbReference type="RefSeq" id="WP_184663671.1">
    <property type="nucleotide sequence ID" value="NZ_JACHHB010000005.1"/>
</dbReference>
<evidence type="ECO:0000259" key="9">
    <source>
        <dbReference type="Pfam" id="PF20772"/>
    </source>
</evidence>
<dbReference type="NCBIfam" id="NF009044">
    <property type="entry name" value="PRK12378.1"/>
    <property type="match status" value="1"/>
</dbReference>
<dbReference type="InterPro" id="IPR026564">
    <property type="entry name" value="Transcrip_reg_TACO1-like_dom3"/>
</dbReference>
<dbReference type="Pfam" id="PF20772">
    <property type="entry name" value="TACO1_YebC_N"/>
    <property type="match status" value="1"/>
</dbReference>